<feature type="coiled-coil region" evidence="1">
    <location>
        <begin position="86"/>
        <end position="119"/>
    </location>
</feature>
<dbReference type="AlphaFoldDB" id="A0A9P6APA9"/>
<comment type="caution">
    <text evidence="2">The sequence shown here is derived from an EMBL/GenBank/DDBJ whole genome shotgun (WGS) entry which is preliminary data.</text>
</comment>
<accession>A0A9P6APA9</accession>
<organism evidence="2 3">
    <name type="scientific">Hydnum rufescens UP504</name>
    <dbReference type="NCBI Taxonomy" id="1448309"/>
    <lineage>
        <taxon>Eukaryota</taxon>
        <taxon>Fungi</taxon>
        <taxon>Dikarya</taxon>
        <taxon>Basidiomycota</taxon>
        <taxon>Agaricomycotina</taxon>
        <taxon>Agaricomycetes</taxon>
        <taxon>Cantharellales</taxon>
        <taxon>Hydnaceae</taxon>
        <taxon>Hydnum</taxon>
    </lineage>
</organism>
<keyword evidence="3" id="KW-1185">Reference proteome</keyword>
<evidence type="ECO:0000313" key="3">
    <source>
        <dbReference type="Proteomes" id="UP000886523"/>
    </source>
</evidence>
<reference evidence="2" key="1">
    <citation type="journal article" date="2020" name="Nat. Commun.">
        <title>Large-scale genome sequencing of mycorrhizal fungi provides insights into the early evolution of symbiotic traits.</title>
        <authorList>
            <person name="Miyauchi S."/>
            <person name="Kiss E."/>
            <person name="Kuo A."/>
            <person name="Drula E."/>
            <person name="Kohler A."/>
            <person name="Sanchez-Garcia M."/>
            <person name="Morin E."/>
            <person name="Andreopoulos B."/>
            <person name="Barry K.W."/>
            <person name="Bonito G."/>
            <person name="Buee M."/>
            <person name="Carver A."/>
            <person name="Chen C."/>
            <person name="Cichocki N."/>
            <person name="Clum A."/>
            <person name="Culley D."/>
            <person name="Crous P.W."/>
            <person name="Fauchery L."/>
            <person name="Girlanda M."/>
            <person name="Hayes R.D."/>
            <person name="Keri Z."/>
            <person name="LaButti K."/>
            <person name="Lipzen A."/>
            <person name="Lombard V."/>
            <person name="Magnuson J."/>
            <person name="Maillard F."/>
            <person name="Murat C."/>
            <person name="Nolan M."/>
            <person name="Ohm R.A."/>
            <person name="Pangilinan J."/>
            <person name="Pereira M.F."/>
            <person name="Perotto S."/>
            <person name="Peter M."/>
            <person name="Pfister S."/>
            <person name="Riley R."/>
            <person name="Sitrit Y."/>
            <person name="Stielow J.B."/>
            <person name="Szollosi G."/>
            <person name="Zifcakova L."/>
            <person name="Stursova M."/>
            <person name="Spatafora J.W."/>
            <person name="Tedersoo L."/>
            <person name="Vaario L.M."/>
            <person name="Yamada A."/>
            <person name="Yan M."/>
            <person name="Wang P."/>
            <person name="Xu J."/>
            <person name="Bruns T."/>
            <person name="Baldrian P."/>
            <person name="Vilgalys R."/>
            <person name="Dunand C."/>
            <person name="Henrissat B."/>
            <person name="Grigoriev I.V."/>
            <person name="Hibbett D."/>
            <person name="Nagy L.G."/>
            <person name="Martin F.M."/>
        </authorList>
    </citation>
    <scope>NUCLEOTIDE SEQUENCE</scope>
    <source>
        <strain evidence="2">UP504</strain>
    </source>
</reference>
<evidence type="ECO:0000256" key="1">
    <source>
        <dbReference type="SAM" id="Coils"/>
    </source>
</evidence>
<name>A0A9P6APA9_9AGAM</name>
<dbReference type="Proteomes" id="UP000886523">
    <property type="component" value="Unassembled WGS sequence"/>
</dbReference>
<dbReference type="EMBL" id="MU129033">
    <property type="protein sequence ID" value="KAF9509554.1"/>
    <property type="molecule type" value="Genomic_DNA"/>
</dbReference>
<gene>
    <name evidence="2" type="ORF">BS47DRAFT_146608</name>
</gene>
<protein>
    <submittedName>
        <fullName evidence="2">Uncharacterized protein</fullName>
    </submittedName>
</protein>
<sequence length="152" mass="17058">MDAITVIQFVECTRLHASPLYNGQVGVLKSKLDRRGSLSDEHCRPDGEMPEGLLVDMRERDLVADQPKIRLIYGKFDAIRERNLNLHTAELRAQAAEEAQREAEELAASEAEGRRIEAEGRRIEAEGRHAAEAQIAKLQEQLRPLAPDSAYT</sequence>
<keyword evidence="1" id="KW-0175">Coiled coil</keyword>
<evidence type="ECO:0000313" key="2">
    <source>
        <dbReference type="EMBL" id="KAF9509554.1"/>
    </source>
</evidence>
<proteinExistence type="predicted"/>